<proteinExistence type="predicted"/>
<keyword evidence="2" id="KW-1185">Reference proteome</keyword>
<name>A0A844AV48_9RHOB</name>
<dbReference type="EMBL" id="WIXK01000003">
    <property type="protein sequence ID" value="MQY42284.1"/>
    <property type="molecule type" value="Genomic_DNA"/>
</dbReference>
<evidence type="ECO:0000313" key="2">
    <source>
        <dbReference type="Proteomes" id="UP000436694"/>
    </source>
</evidence>
<dbReference type="AlphaFoldDB" id="A0A844AV48"/>
<dbReference type="RefSeq" id="WP_153546323.1">
    <property type="nucleotide sequence ID" value="NZ_WIXK01000003.1"/>
</dbReference>
<dbReference type="InterPro" id="IPR025690">
    <property type="entry name" value="Methyltransf_put"/>
</dbReference>
<protein>
    <recommendedName>
        <fullName evidence="3">S-adenosyl-L-methionine methyltransferase</fullName>
    </recommendedName>
</protein>
<evidence type="ECO:0000313" key="1">
    <source>
        <dbReference type="EMBL" id="MQY42284.1"/>
    </source>
</evidence>
<evidence type="ECO:0008006" key="3">
    <source>
        <dbReference type="Google" id="ProtNLM"/>
    </source>
</evidence>
<gene>
    <name evidence="1" type="ORF">GG681_06495</name>
</gene>
<reference evidence="1 2" key="1">
    <citation type="submission" date="2019-10" db="EMBL/GenBank/DDBJ databases">
        <title>Epibacterium sp. nov., isolated from seawater.</title>
        <authorList>
            <person name="Zhang X."/>
            <person name="Li N."/>
        </authorList>
    </citation>
    <scope>NUCLEOTIDE SEQUENCE [LARGE SCALE GENOMIC DNA]</scope>
    <source>
        <strain evidence="1 2">SM1969</strain>
    </source>
</reference>
<organism evidence="1 2">
    <name type="scientific">Tritonibacter aquimaris</name>
    <dbReference type="NCBI Taxonomy" id="2663379"/>
    <lineage>
        <taxon>Bacteria</taxon>
        <taxon>Pseudomonadati</taxon>
        <taxon>Pseudomonadota</taxon>
        <taxon>Alphaproteobacteria</taxon>
        <taxon>Rhodobacterales</taxon>
        <taxon>Paracoccaceae</taxon>
        <taxon>Tritonibacter</taxon>
    </lineage>
</organism>
<dbReference type="Pfam" id="PF12692">
    <property type="entry name" value="Methyltransf_17"/>
    <property type="match status" value="1"/>
</dbReference>
<comment type="caution">
    <text evidence="1">The sequence shown here is derived from an EMBL/GenBank/DDBJ whole genome shotgun (WGS) entry which is preliminary data.</text>
</comment>
<dbReference type="SUPFAM" id="SSF53335">
    <property type="entry name" value="S-adenosyl-L-methionine-dependent methyltransferases"/>
    <property type="match status" value="1"/>
</dbReference>
<dbReference type="Proteomes" id="UP000436694">
    <property type="component" value="Unassembled WGS sequence"/>
</dbReference>
<accession>A0A844AV48</accession>
<dbReference type="InterPro" id="IPR029063">
    <property type="entry name" value="SAM-dependent_MTases_sf"/>
</dbReference>
<dbReference type="Gene3D" id="3.40.50.150">
    <property type="entry name" value="Vaccinia Virus protein VP39"/>
    <property type="match status" value="1"/>
</dbReference>
<sequence>MTHDAKPGRSRLDSVIRRLSAQRDGLAWASAEIAEIKGDVLEIGLGNGRSYDHLRHLMPERRIWVIDRQLACHPACVPPEADFLQGDADAMLLELTNRKAPIALAHYDLGTGHDARDHEIAAELSKLIAPLMVPGGMILSDQPLIGFEQLPEPADIPEGRYMFYRSA</sequence>